<evidence type="ECO:0000256" key="2">
    <source>
        <dbReference type="ARBA" id="ARBA00023015"/>
    </source>
</evidence>
<evidence type="ECO:0000256" key="4">
    <source>
        <dbReference type="ARBA" id="ARBA00023163"/>
    </source>
</evidence>
<name>A0A918XBN6_9ACTN</name>
<keyword evidence="3 5" id="KW-0238">DNA-binding</keyword>
<dbReference type="InterPro" id="IPR001647">
    <property type="entry name" value="HTH_TetR"/>
</dbReference>
<evidence type="ECO:0000259" key="6">
    <source>
        <dbReference type="PROSITE" id="PS50977"/>
    </source>
</evidence>
<dbReference type="InterPro" id="IPR009057">
    <property type="entry name" value="Homeodomain-like_sf"/>
</dbReference>
<evidence type="ECO:0000256" key="5">
    <source>
        <dbReference type="PROSITE-ProRule" id="PRU00335"/>
    </source>
</evidence>
<dbReference type="GO" id="GO:0003700">
    <property type="term" value="F:DNA-binding transcription factor activity"/>
    <property type="evidence" value="ECO:0007669"/>
    <property type="project" value="TreeGrafter"/>
</dbReference>
<keyword evidence="2" id="KW-0805">Transcription regulation</keyword>
<organism evidence="7 8">
    <name type="scientific">Nocardiopsis kunsanensis</name>
    <dbReference type="NCBI Taxonomy" id="141693"/>
    <lineage>
        <taxon>Bacteria</taxon>
        <taxon>Bacillati</taxon>
        <taxon>Actinomycetota</taxon>
        <taxon>Actinomycetes</taxon>
        <taxon>Streptosporangiales</taxon>
        <taxon>Nocardiopsidaceae</taxon>
        <taxon>Nocardiopsis</taxon>
    </lineage>
</organism>
<keyword evidence="4" id="KW-0804">Transcription</keyword>
<dbReference type="PANTHER" id="PTHR30055">
    <property type="entry name" value="HTH-TYPE TRANSCRIPTIONAL REGULATOR RUTR"/>
    <property type="match status" value="1"/>
</dbReference>
<dbReference type="SUPFAM" id="SSF48498">
    <property type="entry name" value="Tetracyclin repressor-like, C-terminal domain"/>
    <property type="match status" value="1"/>
</dbReference>
<accession>A0A918XBN6</accession>
<evidence type="ECO:0000313" key="8">
    <source>
        <dbReference type="Proteomes" id="UP000654947"/>
    </source>
</evidence>
<dbReference type="Gene3D" id="1.10.357.10">
    <property type="entry name" value="Tetracycline Repressor, domain 2"/>
    <property type="match status" value="1"/>
</dbReference>
<dbReference type="PROSITE" id="PS50977">
    <property type="entry name" value="HTH_TETR_2"/>
    <property type="match status" value="1"/>
</dbReference>
<feature type="domain" description="HTH tetR-type" evidence="6">
    <location>
        <begin position="10"/>
        <end position="70"/>
    </location>
</feature>
<dbReference type="InterPro" id="IPR039538">
    <property type="entry name" value="BetI_C"/>
</dbReference>
<dbReference type="Proteomes" id="UP000654947">
    <property type="component" value="Unassembled WGS sequence"/>
</dbReference>
<dbReference type="SUPFAM" id="SSF46689">
    <property type="entry name" value="Homeodomain-like"/>
    <property type="match status" value="1"/>
</dbReference>
<dbReference type="PRINTS" id="PR00455">
    <property type="entry name" value="HTHTETR"/>
</dbReference>
<protein>
    <submittedName>
        <fullName evidence="7">Transcriptional regulator, TetR family protein</fullName>
    </submittedName>
</protein>
<feature type="DNA-binding region" description="H-T-H motif" evidence="5">
    <location>
        <begin position="33"/>
        <end position="52"/>
    </location>
</feature>
<keyword evidence="1" id="KW-0678">Repressor</keyword>
<dbReference type="InterPro" id="IPR050109">
    <property type="entry name" value="HTH-type_TetR-like_transc_reg"/>
</dbReference>
<evidence type="ECO:0000256" key="1">
    <source>
        <dbReference type="ARBA" id="ARBA00022491"/>
    </source>
</evidence>
<dbReference type="Pfam" id="PF13977">
    <property type="entry name" value="TetR_C_6"/>
    <property type="match status" value="1"/>
</dbReference>
<dbReference type="InterPro" id="IPR036271">
    <property type="entry name" value="Tet_transcr_reg_TetR-rel_C_sf"/>
</dbReference>
<reference evidence="7 8" key="1">
    <citation type="journal article" date="2014" name="Int. J. Syst. Evol. Microbiol.">
        <title>Complete genome sequence of Corynebacterium casei LMG S-19264T (=DSM 44701T), isolated from a smear-ripened cheese.</title>
        <authorList>
            <consortium name="US DOE Joint Genome Institute (JGI-PGF)"/>
            <person name="Walter F."/>
            <person name="Albersmeier A."/>
            <person name="Kalinowski J."/>
            <person name="Ruckert C."/>
        </authorList>
    </citation>
    <scope>NUCLEOTIDE SEQUENCE [LARGE SCALE GENOMIC DNA]</scope>
    <source>
        <strain evidence="7 8">KCTC 19473</strain>
    </source>
</reference>
<evidence type="ECO:0000256" key="3">
    <source>
        <dbReference type="ARBA" id="ARBA00023125"/>
    </source>
</evidence>
<evidence type="ECO:0000313" key="7">
    <source>
        <dbReference type="EMBL" id="GHD21354.1"/>
    </source>
</evidence>
<dbReference type="AlphaFoldDB" id="A0A918XBN6"/>
<dbReference type="Pfam" id="PF00440">
    <property type="entry name" value="TetR_N"/>
    <property type="match status" value="1"/>
</dbReference>
<dbReference type="RefSeq" id="WP_230479914.1">
    <property type="nucleotide sequence ID" value="NZ_BMXL01000005.1"/>
</dbReference>
<dbReference type="PANTHER" id="PTHR30055:SF234">
    <property type="entry name" value="HTH-TYPE TRANSCRIPTIONAL REGULATOR BETI"/>
    <property type="match status" value="1"/>
</dbReference>
<dbReference type="GO" id="GO:0000976">
    <property type="term" value="F:transcription cis-regulatory region binding"/>
    <property type="evidence" value="ECO:0007669"/>
    <property type="project" value="TreeGrafter"/>
</dbReference>
<comment type="caution">
    <text evidence="7">The sequence shown here is derived from an EMBL/GenBank/DDBJ whole genome shotgun (WGS) entry which is preliminary data.</text>
</comment>
<sequence length="198" mass="21541">MVGIRQQRQQRTRLALLDAAASVFARRGYASASVPQIAQEAGMSTGAIYANFSGKHELFLAMMRRVIESGAEARQRSAEHITDRDELLEQMVTTWTSTVDAAPEIVLLMAEFWLYALRNPPHGDAVTELLADVRANLAASIVGAGVVTDPDRAERMAVAVQALAYGYAMQRLADEDSVSPAQLVESVDWLLLGAAPER</sequence>
<proteinExistence type="predicted"/>
<keyword evidence="8" id="KW-1185">Reference proteome</keyword>
<gene>
    <name evidence="7" type="ORF">GCM10007147_14640</name>
</gene>
<dbReference type="EMBL" id="BMXL01000005">
    <property type="protein sequence ID" value="GHD21354.1"/>
    <property type="molecule type" value="Genomic_DNA"/>
</dbReference>